<dbReference type="Proteomes" id="UP001530293">
    <property type="component" value="Unassembled WGS sequence"/>
</dbReference>
<evidence type="ECO:0000313" key="1">
    <source>
        <dbReference type="EMBL" id="KAL3770710.1"/>
    </source>
</evidence>
<sequence length="333" mass="36490">MKHCIPLSVAYAKRIMVDGNNHLSTSGGAAFVHNMTTMSVGEEDHFLKDLEANCIQILARQFRFQPQQQQFRSKAITFVKDASEDDPVLIRSHNEQEAHFVEGPIATSGGSSNGTKRSTSSIAVSVSVSVSVSPDRPAKIARRFSNSSLSSNSTTTSNTPAACCLLPTSDDPLDEHFIMTLDSSHDIGRINPVHIIVRRQIFEVRRTANRGRVFFQCACCKHRPRAERAKLSTLAPQGVDSVYRAFVRFMMEHVSACPDIPGEIKSLDAKAKKVPNFGGGCGGRAVGMSGIKKYWASSARRMGLMDGLDGKSIVFIDPQDEEEAKLISDIEMK</sequence>
<protein>
    <submittedName>
        <fullName evidence="1">Uncharacterized protein</fullName>
    </submittedName>
</protein>
<evidence type="ECO:0000313" key="2">
    <source>
        <dbReference type="Proteomes" id="UP001530293"/>
    </source>
</evidence>
<comment type="caution">
    <text evidence="1">The sequence shown here is derived from an EMBL/GenBank/DDBJ whole genome shotgun (WGS) entry which is preliminary data.</text>
</comment>
<name>A0ABD3N3Q5_9STRA</name>
<dbReference type="AlphaFoldDB" id="A0ABD3N3Q5"/>
<reference evidence="1 2" key="1">
    <citation type="submission" date="2024-10" db="EMBL/GenBank/DDBJ databases">
        <title>Updated reference genomes for cyclostephanoid diatoms.</title>
        <authorList>
            <person name="Roberts W.R."/>
            <person name="Alverson A.J."/>
        </authorList>
    </citation>
    <scope>NUCLEOTIDE SEQUENCE [LARGE SCALE GENOMIC DNA]</scope>
    <source>
        <strain evidence="1 2">AJA232-27</strain>
    </source>
</reference>
<accession>A0ABD3N3Q5</accession>
<keyword evidence="2" id="KW-1185">Reference proteome</keyword>
<proteinExistence type="predicted"/>
<gene>
    <name evidence="1" type="ORF">ACHAWU_009242</name>
</gene>
<organism evidence="1 2">
    <name type="scientific">Discostella pseudostelligera</name>
    <dbReference type="NCBI Taxonomy" id="259834"/>
    <lineage>
        <taxon>Eukaryota</taxon>
        <taxon>Sar</taxon>
        <taxon>Stramenopiles</taxon>
        <taxon>Ochrophyta</taxon>
        <taxon>Bacillariophyta</taxon>
        <taxon>Coscinodiscophyceae</taxon>
        <taxon>Thalassiosirophycidae</taxon>
        <taxon>Stephanodiscales</taxon>
        <taxon>Stephanodiscaceae</taxon>
        <taxon>Discostella</taxon>
    </lineage>
</organism>
<dbReference type="EMBL" id="JALLBG020000037">
    <property type="protein sequence ID" value="KAL3770710.1"/>
    <property type="molecule type" value="Genomic_DNA"/>
</dbReference>